<dbReference type="GO" id="GO:0036297">
    <property type="term" value="P:interstrand cross-link repair"/>
    <property type="evidence" value="ECO:0007669"/>
    <property type="project" value="TreeGrafter"/>
</dbReference>
<evidence type="ECO:0000256" key="11">
    <source>
        <dbReference type="ARBA" id="ARBA00022801"/>
    </source>
</evidence>
<keyword evidence="22" id="KW-1185">Reference proteome</keyword>
<proteinExistence type="inferred from homology"/>
<dbReference type="InterPro" id="IPR019190">
    <property type="entry name" value="EXOV"/>
</dbReference>
<dbReference type="GO" id="GO:0051539">
    <property type="term" value="F:4 iron, 4 sulfur cluster binding"/>
    <property type="evidence" value="ECO:0007669"/>
    <property type="project" value="UniProtKB-KW"/>
</dbReference>
<keyword evidence="16" id="KW-0238">DNA-binding</keyword>
<evidence type="ECO:0000313" key="22">
    <source>
        <dbReference type="Proteomes" id="UP001501920"/>
    </source>
</evidence>
<evidence type="ECO:0000256" key="2">
    <source>
        <dbReference type="ARBA" id="ARBA00001966"/>
    </source>
</evidence>
<evidence type="ECO:0000256" key="9">
    <source>
        <dbReference type="ARBA" id="ARBA00022723"/>
    </source>
</evidence>
<comment type="cofactor">
    <cofactor evidence="2">
        <name>[4Fe-4S] cluster</name>
        <dbReference type="ChEBI" id="CHEBI:49883"/>
    </cofactor>
</comment>
<dbReference type="AlphaFoldDB" id="A0A3B4BWQ0"/>
<evidence type="ECO:0000256" key="5">
    <source>
        <dbReference type="ARBA" id="ARBA00009797"/>
    </source>
</evidence>
<dbReference type="GO" id="GO:0005829">
    <property type="term" value="C:cytosol"/>
    <property type="evidence" value="ECO:0007669"/>
    <property type="project" value="UniProtKB-SubCell"/>
</dbReference>
<dbReference type="GeneTree" id="ENSGT00390000015205"/>
<dbReference type="InterPro" id="IPR011604">
    <property type="entry name" value="PDDEXK-like_dom_sf"/>
</dbReference>
<evidence type="ECO:0000256" key="6">
    <source>
        <dbReference type="ARBA" id="ARBA00022485"/>
    </source>
</evidence>
<feature type="compositionally biased region" description="Polar residues" evidence="20">
    <location>
        <begin position="31"/>
        <end position="57"/>
    </location>
</feature>
<reference evidence="21 22" key="1">
    <citation type="submission" date="2020-10" db="EMBL/GenBank/DDBJ databases">
        <title>Pygocentrus nattereri (red-bellied piranha) genome, fPygNat1, primary haplotype.</title>
        <authorList>
            <person name="Myers G."/>
            <person name="Meyer A."/>
            <person name="Karagic N."/>
            <person name="Pippel M."/>
            <person name="Winkler S."/>
            <person name="Tracey A."/>
            <person name="Wood J."/>
            <person name="Formenti G."/>
            <person name="Howe K."/>
            <person name="Fedrigo O."/>
            <person name="Jarvis E.D."/>
        </authorList>
    </citation>
    <scope>NUCLEOTIDE SEQUENCE [LARGE SCALE GENOMIC DNA]</scope>
</reference>
<organism evidence="21 22">
    <name type="scientific">Pygocentrus nattereri</name>
    <name type="common">Red-bellied piranha</name>
    <dbReference type="NCBI Taxonomy" id="42514"/>
    <lineage>
        <taxon>Eukaryota</taxon>
        <taxon>Metazoa</taxon>
        <taxon>Chordata</taxon>
        <taxon>Craniata</taxon>
        <taxon>Vertebrata</taxon>
        <taxon>Euteleostomi</taxon>
        <taxon>Actinopterygii</taxon>
        <taxon>Neopterygii</taxon>
        <taxon>Teleostei</taxon>
        <taxon>Ostariophysi</taxon>
        <taxon>Characiformes</taxon>
        <taxon>Characoidei</taxon>
        <taxon>Pygocentrus</taxon>
    </lineage>
</organism>
<dbReference type="RefSeq" id="XP_017550243.2">
    <property type="nucleotide sequence ID" value="XM_017694754.2"/>
</dbReference>
<sequence length="392" mass="44997">MESQSELCADEWDDLSDSELLDIQLDHFSTDESPQPSSSKTDTSKNAVNESAITASPSLHRAEEGLEQRTIEKDEERGEKRKRNVEGGRSPLLRFMKRHLSVTLLCDQSWCELKVEYGFRHPKVRKTDKQRTEVQTGANIHRARELEVHEVVPVNTQTREDSFAIKLLNMLHMIPILEAGQCVREFPVFGLLEGVFLMGVVDELSYNQKGELVLNELKTRRQESLPGRAQTLSHCFQVGLYKLLFDGLVRREARKEHLVDNLKLRASLELGAEVQAYAGRIGIQATSFGELVDTFLMIMSCSEVPCVDLLQIEYRHQDSSSLISTIQVPFDEVQLRAELQRYLAYWTGQREPRGVDIEEVYKCKMCPYEEICDWRKNISQAPETLHTNKRIK</sequence>
<keyword evidence="15" id="KW-0411">Iron-sulfur</keyword>
<dbReference type="GO" id="GO:0005634">
    <property type="term" value="C:nucleus"/>
    <property type="evidence" value="ECO:0007669"/>
    <property type="project" value="UniProtKB-SubCell"/>
</dbReference>
<dbReference type="GO" id="GO:0045145">
    <property type="term" value="F:single-stranded DNA 5'-3' DNA exonuclease activity"/>
    <property type="evidence" value="ECO:0007669"/>
    <property type="project" value="InterPro"/>
</dbReference>
<dbReference type="Gene3D" id="3.90.320.10">
    <property type="match status" value="1"/>
</dbReference>
<dbReference type="Pfam" id="PF09810">
    <property type="entry name" value="Exo5"/>
    <property type="match status" value="2"/>
</dbReference>
<evidence type="ECO:0000256" key="19">
    <source>
        <dbReference type="ARBA" id="ARBA00070137"/>
    </source>
</evidence>
<evidence type="ECO:0000256" key="16">
    <source>
        <dbReference type="ARBA" id="ARBA00023125"/>
    </source>
</evidence>
<evidence type="ECO:0000256" key="12">
    <source>
        <dbReference type="ARBA" id="ARBA00022839"/>
    </source>
</evidence>
<dbReference type="PANTHER" id="PTHR14464">
    <property type="entry name" value="EXONUCLEASE V"/>
    <property type="match status" value="1"/>
</dbReference>
<reference evidence="21" key="3">
    <citation type="submission" date="2025-09" db="UniProtKB">
        <authorList>
            <consortium name="Ensembl"/>
        </authorList>
    </citation>
    <scope>IDENTIFICATION</scope>
</reference>
<dbReference type="FunFam" id="3.90.320.10:FF:000004">
    <property type="entry name" value="Probable exonuclease V"/>
    <property type="match status" value="1"/>
</dbReference>
<keyword evidence="7" id="KW-0963">Cytoplasm</keyword>
<evidence type="ECO:0000313" key="21">
    <source>
        <dbReference type="Ensembl" id="ENSPNAP00000002940.2"/>
    </source>
</evidence>
<comment type="cofactor">
    <cofactor evidence="1">
        <name>Mg(2+)</name>
        <dbReference type="ChEBI" id="CHEBI:18420"/>
    </cofactor>
</comment>
<reference evidence="21" key="2">
    <citation type="submission" date="2025-08" db="UniProtKB">
        <authorList>
            <consortium name="Ensembl"/>
        </authorList>
    </citation>
    <scope>IDENTIFICATION</scope>
</reference>
<dbReference type="GO" id="GO:0003677">
    <property type="term" value="F:DNA binding"/>
    <property type="evidence" value="ECO:0007669"/>
    <property type="project" value="UniProtKB-KW"/>
</dbReference>
<dbReference type="OMA" id="CPDKPLG"/>
<name>A0A3B4BWQ0_PYGNA</name>
<evidence type="ECO:0000256" key="13">
    <source>
        <dbReference type="ARBA" id="ARBA00022842"/>
    </source>
</evidence>
<dbReference type="PANTHER" id="PTHR14464:SF4">
    <property type="entry name" value="EXONUCLEASE V"/>
    <property type="match status" value="1"/>
</dbReference>
<keyword evidence="8" id="KW-0540">Nuclease</keyword>
<keyword evidence="9" id="KW-0479">Metal-binding</keyword>
<keyword evidence="10" id="KW-0227">DNA damage</keyword>
<evidence type="ECO:0000256" key="3">
    <source>
        <dbReference type="ARBA" id="ARBA00004123"/>
    </source>
</evidence>
<dbReference type="GeneID" id="108425799"/>
<accession>A0A3B4BWQ0</accession>
<evidence type="ECO:0000256" key="17">
    <source>
        <dbReference type="ARBA" id="ARBA00023204"/>
    </source>
</evidence>
<evidence type="ECO:0000256" key="1">
    <source>
        <dbReference type="ARBA" id="ARBA00001946"/>
    </source>
</evidence>
<gene>
    <name evidence="21" type="primary">EXO5</name>
</gene>
<protein>
    <recommendedName>
        <fullName evidence="19">Exonuclease V</fullName>
    </recommendedName>
</protein>
<keyword evidence="13" id="KW-0460">Magnesium</keyword>
<feature type="region of interest" description="Disordered" evidence="20">
    <location>
        <begin position="25"/>
        <end position="85"/>
    </location>
</feature>
<evidence type="ECO:0000256" key="20">
    <source>
        <dbReference type="SAM" id="MobiDB-lite"/>
    </source>
</evidence>
<keyword evidence="6" id="KW-0004">4Fe-4S</keyword>
<dbReference type="Ensembl" id="ENSPNAT00000009593.2">
    <property type="protein sequence ID" value="ENSPNAP00000002940.2"/>
    <property type="gene ID" value="ENSPNAG00000009293.2"/>
</dbReference>
<dbReference type="Proteomes" id="UP001501920">
    <property type="component" value="Chromosome 17"/>
</dbReference>
<evidence type="ECO:0000256" key="8">
    <source>
        <dbReference type="ARBA" id="ARBA00022722"/>
    </source>
</evidence>
<comment type="subcellular location">
    <subcellularLocation>
        <location evidence="4">Cytoplasm</location>
        <location evidence="4">Cytosol</location>
    </subcellularLocation>
    <subcellularLocation>
        <location evidence="3">Nucleus</location>
    </subcellularLocation>
</comment>
<evidence type="ECO:0000256" key="10">
    <source>
        <dbReference type="ARBA" id="ARBA00022763"/>
    </source>
</evidence>
<keyword evidence="11" id="KW-0378">Hydrolase</keyword>
<keyword evidence="14" id="KW-0408">Iron</keyword>
<dbReference type="STRING" id="42514.ENSPNAP00000002940"/>
<dbReference type="GO" id="GO:0046872">
    <property type="term" value="F:metal ion binding"/>
    <property type="evidence" value="ECO:0007669"/>
    <property type="project" value="UniProtKB-KW"/>
</dbReference>
<keyword evidence="17" id="KW-0234">DNA repair</keyword>
<keyword evidence="12" id="KW-0269">Exonuclease</keyword>
<keyword evidence="18" id="KW-0539">Nucleus</keyword>
<feature type="compositionally biased region" description="Basic and acidic residues" evidence="20">
    <location>
        <begin position="60"/>
        <end position="79"/>
    </location>
</feature>
<comment type="similarity">
    <text evidence="5">Belongs to the EXO5 family.</text>
</comment>
<evidence type="ECO:0000256" key="15">
    <source>
        <dbReference type="ARBA" id="ARBA00023014"/>
    </source>
</evidence>
<evidence type="ECO:0000256" key="7">
    <source>
        <dbReference type="ARBA" id="ARBA00022490"/>
    </source>
</evidence>
<evidence type="ECO:0000256" key="4">
    <source>
        <dbReference type="ARBA" id="ARBA00004514"/>
    </source>
</evidence>
<evidence type="ECO:0000256" key="14">
    <source>
        <dbReference type="ARBA" id="ARBA00023004"/>
    </source>
</evidence>
<dbReference type="OrthoDB" id="354769at2759"/>
<evidence type="ECO:0000256" key="18">
    <source>
        <dbReference type="ARBA" id="ARBA00023242"/>
    </source>
</evidence>